<proteinExistence type="predicted"/>
<organism evidence="2 3">
    <name type="scientific">Glossina pallidipes</name>
    <name type="common">Tsetse fly</name>
    <dbReference type="NCBI Taxonomy" id="7398"/>
    <lineage>
        <taxon>Eukaryota</taxon>
        <taxon>Metazoa</taxon>
        <taxon>Ecdysozoa</taxon>
        <taxon>Arthropoda</taxon>
        <taxon>Hexapoda</taxon>
        <taxon>Insecta</taxon>
        <taxon>Pterygota</taxon>
        <taxon>Neoptera</taxon>
        <taxon>Endopterygota</taxon>
        <taxon>Diptera</taxon>
        <taxon>Brachycera</taxon>
        <taxon>Muscomorpha</taxon>
        <taxon>Hippoboscoidea</taxon>
        <taxon>Glossinidae</taxon>
        <taxon>Glossina</taxon>
    </lineage>
</organism>
<reference evidence="2" key="2">
    <citation type="submission" date="2020-05" db="UniProtKB">
        <authorList>
            <consortium name="EnsemblMetazoa"/>
        </authorList>
    </citation>
    <scope>IDENTIFICATION</scope>
    <source>
        <strain evidence="2">IAEA</strain>
    </source>
</reference>
<feature type="compositionally biased region" description="Low complexity" evidence="1">
    <location>
        <begin position="114"/>
        <end position="129"/>
    </location>
</feature>
<sequence length="150" mass="16757">MADEPEWVPAKPKITEDEGKVKIADQVPEEDVEEDFPLIGSSIEDPEQERNYADYKKMVKELKCQTAHLENIKDQIKTIACKACKTSCEEKDLKDLQTCLDREMEKQGCLEPASIASGVSKSSGSSGNSQEDRPPNQGSTHCTKIIHYKI</sequence>
<keyword evidence="3" id="KW-1185">Reference proteome</keyword>
<dbReference type="VEuPathDB" id="VectorBase:GPAI028162"/>
<evidence type="ECO:0000313" key="2">
    <source>
        <dbReference type="EnsemblMetazoa" id="GPAI028162-PA"/>
    </source>
</evidence>
<reference evidence="3" key="1">
    <citation type="submission" date="2014-03" db="EMBL/GenBank/DDBJ databases">
        <authorList>
            <person name="Aksoy S."/>
            <person name="Warren W."/>
            <person name="Wilson R.K."/>
        </authorList>
    </citation>
    <scope>NUCLEOTIDE SEQUENCE [LARGE SCALE GENOMIC DNA]</scope>
    <source>
        <strain evidence="3">IAEA</strain>
    </source>
</reference>
<accession>A0A1A9ZXG0</accession>
<dbReference type="AlphaFoldDB" id="A0A1A9ZXG0"/>
<evidence type="ECO:0000256" key="1">
    <source>
        <dbReference type="SAM" id="MobiDB-lite"/>
    </source>
</evidence>
<name>A0A1A9ZXG0_GLOPL</name>
<dbReference type="STRING" id="7398.A0A1A9ZXG0"/>
<feature type="region of interest" description="Disordered" evidence="1">
    <location>
        <begin position="111"/>
        <end position="142"/>
    </location>
</feature>
<evidence type="ECO:0000313" key="3">
    <source>
        <dbReference type="Proteomes" id="UP000092445"/>
    </source>
</evidence>
<protein>
    <submittedName>
        <fullName evidence="2">Uncharacterized protein</fullName>
    </submittedName>
</protein>
<feature type="region of interest" description="Disordered" evidence="1">
    <location>
        <begin position="29"/>
        <end position="49"/>
    </location>
</feature>
<dbReference type="EnsemblMetazoa" id="GPAI028162-RA">
    <property type="protein sequence ID" value="GPAI028162-PA"/>
    <property type="gene ID" value="GPAI028162"/>
</dbReference>
<dbReference type="Proteomes" id="UP000092445">
    <property type="component" value="Unassembled WGS sequence"/>
</dbReference>